<dbReference type="STRING" id="1392247.A0A3N4L6L5"/>
<dbReference type="EMBL" id="ML119109">
    <property type="protein sequence ID" value="RPB16281.1"/>
    <property type="molecule type" value="Genomic_DNA"/>
</dbReference>
<dbReference type="Proteomes" id="UP000277580">
    <property type="component" value="Unassembled WGS sequence"/>
</dbReference>
<proteinExistence type="predicted"/>
<name>A0A3N4L6L5_9PEZI</name>
<dbReference type="PANTHER" id="PTHR48125:SF12">
    <property type="entry name" value="AT HOOK TRANSCRIPTION FACTOR FAMILY-RELATED"/>
    <property type="match status" value="1"/>
</dbReference>
<accession>A0A3N4L6L5</accession>
<evidence type="ECO:0000313" key="2">
    <source>
        <dbReference type="EMBL" id="RPB16281.1"/>
    </source>
</evidence>
<feature type="compositionally biased region" description="Low complexity" evidence="1">
    <location>
        <begin position="82"/>
        <end position="92"/>
    </location>
</feature>
<feature type="non-terminal residue" evidence="2">
    <location>
        <position position="1"/>
    </location>
</feature>
<dbReference type="OrthoDB" id="5357628at2759"/>
<evidence type="ECO:0000256" key="1">
    <source>
        <dbReference type="SAM" id="MobiDB-lite"/>
    </source>
</evidence>
<sequence>TPSPATAPPRRRTSKLSPTPVLAPAPADPDVSPLEHMRHLRAQFEALRPRSQSPSPSPSPTSTPTPPPAANPTSKPKRRTRTSPSSSKPTTTADLLAHYTFTLSHLPALTHHSRTATLTLTPTTPSSPGHLTLNLRPTTTLRGGSHTTYTIPPHGLPITVTTASPSPTSAPITAAYALAELPLKHLPALRYAKSFVSVVQRATVVGRVEVRERCGGGRVWTGRRWADGRFEAVRGGGGGGEGEEVVVRIEGVRGEKVGVWVGGRRVKDVGSVRWEKVVDRAQRMWSACWRVLEEEGGGGVGVLEEASTSAATATPPPPPVKARSQQPPAPPAAAAAHSKHIPFPIDASTTFVPTIGWCRRDAHTGWWSMLFVDGVRLEIDPVSGDAVWTDKLSGDGGGGGEGERRVLKGGMGMREVRERVGRFVERGL</sequence>
<reference evidence="2 3" key="1">
    <citation type="journal article" date="2018" name="Nat. Ecol. Evol.">
        <title>Pezizomycetes genomes reveal the molecular basis of ectomycorrhizal truffle lifestyle.</title>
        <authorList>
            <person name="Murat C."/>
            <person name="Payen T."/>
            <person name="Noel B."/>
            <person name="Kuo A."/>
            <person name="Morin E."/>
            <person name="Chen J."/>
            <person name="Kohler A."/>
            <person name="Krizsan K."/>
            <person name="Balestrini R."/>
            <person name="Da Silva C."/>
            <person name="Montanini B."/>
            <person name="Hainaut M."/>
            <person name="Levati E."/>
            <person name="Barry K.W."/>
            <person name="Belfiori B."/>
            <person name="Cichocki N."/>
            <person name="Clum A."/>
            <person name="Dockter R.B."/>
            <person name="Fauchery L."/>
            <person name="Guy J."/>
            <person name="Iotti M."/>
            <person name="Le Tacon F."/>
            <person name="Lindquist E.A."/>
            <person name="Lipzen A."/>
            <person name="Malagnac F."/>
            <person name="Mello A."/>
            <person name="Molinier V."/>
            <person name="Miyauchi S."/>
            <person name="Poulain J."/>
            <person name="Riccioni C."/>
            <person name="Rubini A."/>
            <person name="Sitrit Y."/>
            <person name="Splivallo R."/>
            <person name="Traeger S."/>
            <person name="Wang M."/>
            <person name="Zifcakova L."/>
            <person name="Wipf D."/>
            <person name="Zambonelli A."/>
            <person name="Paolocci F."/>
            <person name="Nowrousian M."/>
            <person name="Ottonello S."/>
            <person name="Baldrian P."/>
            <person name="Spatafora J.W."/>
            <person name="Henrissat B."/>
            <person name="Nagy L.G."/>
            <person name="Aury J.M."/>
            <person name="Wincker P."/>
            <person name="Grigoriev I.V."/>
            <person name="Bonfante P."/>
            <person name="Martin F.M."/>
        </authorList>
    </citation>
    <scope>NUCLEOTIDE SEQUENCE [LARGE SCALE GENOMIC DNA]</scope>
    <source>
        <strain evidence="2 3">CCBAS932</strain>
    </source>
</reference>
<keyword evidence="3" id="KW-1185">Reference proteome</keyword>
<gene>
    <name evidence="2" type="ORF">P167DRAFT_594343</name>
</gene>
<dbReference type="PANTHER" id="PTHR48125">
    <property type="entry name" value="LP07818P1"/>
    <property type="match status" value="1"/>
</dbReference>
<dbReference type="AlphaFoldDB" id="A0A3N4L6L5"/>
<protein>
    <submittedName>
        <fullName evidence="2">Uncharacterized protein</fullName>
    </submittedName>
</protein>
<feature type="region of interest" description="Disordered" evidence="1">
    <location>
        <begin position="1"/>
        <end position="92"/>
    </location>
</feature>
<feature type="region of interest" description="Disordered" evidence="1">
    <location>
        <begin position="306"/>
        <end position="337"/>
    </location>
</feature>
<dbReference type="InParanoid" id="A0A3N4L6L5"/>
<feature type="compositionally biased region" description="Pro residues" evidence="1">
    <location>
        <begin position="55"/>
        <end position="70"/>
    </location>
</feature>
<evidence type="ECO:0000313" key="3">
    <source>
        <dbReference type="Proteomes" id="UP000277580"/>
    </source>
</evidence>
<organism evidence="2 3">
    <name type="scientific">Morchella conica CCBAS932</name>
    <dbReference type="NCBI Taxonomy" id="1392247"/>
    <lineage>
        <taxon>Eukaryota</taxon>
        <taxon>Fungi</taxon>
        <taxon>Dikarya</taxon>
        <taxon>Ascomycota</taxon>
        <taxon>Pezizomycotina</taxon>
        <taxon>Pezizomycetes</taxon>
        <taxon>Pezizales</taxon>
        <taxon>Morchellaceae</taxon>
        <taxon>Morchella</taxon>
    </lineage>
</organism>